<dbReference type="EMBL" id="JACIER010000004">
    <property type="protein sequence ID" value="MBB4043568.1"/>
    <property type="molecule type" value="Genomic_DNA"/>
</dbReference>
<dbReference type="AlphaFoldDB" id="A0A840CZL8"/>
<organism evidence="1 2">
    <name type="scientific">Bacteroides reticulotermitis</name>
    <dbReference type="NCBI Taxonomy" id="1133319"/>
    <lineage>
        <taxon>Bacteria</taxon>
        <taxon>Pseudomonadati</taxon>
        <taxon>Bacteroidota</taxon>
        <taxon>Bacteroidia</taxon>
        <taxon>Bacteroidales</taxon>
        <taxon>Bacteroidaceae</taxon>
        <taxon>Bacteroides</taxon>
    </lineage>
</organism>
<sequence>MFVAAMTKLICCIFIFTLLILRINTTLEGWKKARINDGLSLFAISAKSSVFVLSSVIEHGFCNLLHGRLMTMNRTADEGILVSSFLSKKTSFSGLFNFNPVTAIMQVLEVRNVGLPVNRGEDTLLKANYVKYSSRHYLYNRTHILT</sequence>
<reference evidence="1" key="1">
    <citation type="submission" date="2020-08" db="EMBL/GenBank/DDBJ databases">
        <title>Genomic Encyclopedia of Type Strains, Phase IV (KMG-IV): sequencing the most valuable type-strain genomes for metagenomic binning, comparative biology and taxonomic classification.</title>
        <authorList>
            <person name="Goeker M."/>
        </authorList>
    </citation>
    <scope>NUCLEOTIDE SEQUENCE [LARGE SCALE GENOMIC DNA]</scope>
    <source>
        <strain evidence="1">DSM 105720</strain>
    </source>
</reference>
<protein>
    <submittedName>
        <fullName evidence="1">Uncharacterized protein</fullName>
    </submittedName>
</protein>
<name>A0A840CZL8_9BACE</name>
<comment type="caution">
    <text evidence="1">The sequence shown here is derived from an EMBL/GenBank/DDBJ whole genome shotgun (WGS) entry which is preliminary data.</text>
</comment>
<dbReference type="Proteomes" id="UP000560658">
    <property type="component" value="Unassembled WGS sequence"/>
</dbReference>
<evidence type="ECO:0000313" key="1">
    <source>
        <dbReference type="EMBL" id="MBB4043568.1"/>
    </source>
</evidence>
<keyword evidence="2" id="KW-1185">Reference proteome</keyword>
<proteinExistence type="predicted"/>
<accession>A0A840CZL8</accession>
<evidence type="ECO:0000313" key="2">
    <source>
        <dbReference type="Proteomes" id="UP000560658"/>
    </source>
</evidence>
<gene>
    <name evidence="1" type="ORF">GGR06_001350</name>
</gene>